<dbReference type="Gene3D" id="3.90.180.10">
    <property type="entry name" value="Medium-chain alcohol dehydrogenases, catalytic domain"/>
    <property type="match status" value="1"/>
</dbReference>
<dbReference type="Proteomes" id="UP001500621">
    <property type="component" value="Unassembled WGS sequence"/>
</dbReference>
<reference evidence="8" key="1">
    <citation type="journal article" date="2019" name="Int. J. Syst. Evol. Microbiol.">
        <title>The Global Catalogue of Microorganisms (GCM) 10K type strain sequencing project: providing services to taxonomists for standard genome sequencing and annotation.</title>
        <authorList>
            <consortium name="The Broad Institute Genomics Platform"/>
            <consortium name="The Broad Institute Genome Sequencing Center for Infectious Disease"/>
            <person name="Wu L."/>
            <person name="Ma J."/>
        </authorList>
    </citation>
    <scope>NUCLEOTIDE SEQUENCE [LARGE SCALE GENOMIC DNA]</scope>
    <source>
        <strain evidence="8">JCM 18127</strain>
    </source>
</reference>
<dbReference type="SUPFAM" id="SSF50129">
    <property type="entry name" value="GroES-like"/>
    <property type="match status" value="1"/>
</dbReference>
<keyword evidence="5" id="KW-0560">Oxidoreductase</keyword>
<dbReference type="PANTHER" id="PTHR43161">
    <property type="entry name" value="SORBITOL DEHYDROGENASE"/>
    <property type="match status" value="1"/>
</dbReference>
<feature type="domain" description="Enoyl reductase (ER)" evidence="6">
    <location>
        <begin position="13"/>
        <end position="353"/>
    </location>
</feature>
<comment type="similarity">
    <text evidence="2">Belongs to the zinc-containing alcohol dehydrogenase family.</text>
</comment>
<sequence length="376" mass="38673">MRAATTRAVRWHGPGDVRLDEVEAPPPGLGEVRVRPAFVGVCGSDLHEVLDGPHAIPVGRPHGLSGAEAPLVLGHEFSAVVESTGPGVTGLAAGDRVAVEPNYRCGICRACRSGRYHVCDQFGFAGLMGDGGMADLATLPAYMLHLLPDEVDLAEAALLEPAAVALHAVRRSGIGPGESAVVVGLGPVGLLVCALLRLRGVTEVIGVEPAAQRRHLASRLGAARVIDPGGVSPADTTENIRALSAGGADVAFEVVGHQATFDTALGSVRAGGTLLLLGLADELRIDGFATVNAEVTIRASVGYNACHRELIDLVASGALNLSAFTGDQVELAQAPQMLRDLAQGRRQGLKTLVRCAGAQDDDRAALVAQPVPSAVS</sequence>
<name>A0ABP8W9G7_9ACTN</name>
<evidence type="ECO:0000256" key="1">
    <source>
        <dbReference type="ARBA" id="ARBA00001947"/>
    </source>
</evidence>
<proteinExistence type="inferred from homology"/>
<gene>
    <name evidence="7" type="ORF">GCM10023226_21790</name>
</gene>
<dbReference type="InterPro" id="IPR013149">
    <property type="entry name" value="ADH-like_C"/>
</dbReference>
<evidence type="ECO:0000256" key="3">
    <source>
        <dbReference type="ARBA" id="ARBA00022723"/>
    </source>
</evidence>
<dbReference type="Pfam" id="PF00107">
    <property type="entry name" value="ADH_zinc_N"/>
    <property type="match status" value="1"/>
</dbReference>
<accession>A0ABP8W9G7</accession>
<keyword evidence="4" id="KW-0862">Zinc</keyword>
<evidence type="ECO:0000313" key="8">
    <source>
        <dbReference type="Proteomes" id="UP001500621"/>
    </source>
</evidence>
<protein>
    <submittedName>
        <fullName evidence="7">2,3-butanediol dehydrogenase</fullName>
    </submittedName>
</protein>
<evidence type="ECO:0000256" key="2">
    <source>
        <dbReference type="ARBA" id="ARBA00008072"/>
    </source>
</evidence>
<dbReference type="Pfam" id="PF08240">
    <property type="entry name" value="ADH_N"/>
    <property type="match status" value="1"/>
</dbReference>
<evidence type="ECO:0000256" key="4">
    <source>
        <dbReference type="ARBA" id="ARBA00022833"/>
    </source>
</evidence>
<dbReference type="EMBL" id="BAABIM010000002">
    <property type="protein sequence ID" value="GAA4684112.1"/>
    <property type="molecule type" value="Genomic_DNA"/>
</dbReference>
<dbReference type="SUPFAM" id="SSF51735">
    <property type="entry name" value="NAD(P)-binding Rossmann-fold domains"/>
    <property type="match status" value="1"/>
</dbReference>
<organism evidence="7 8">
    <name type="scientific">Nocardioides nanhaiensis</name>
    <dbReference type="NCBI Taxonomy" id="1476871"/>
    <lineage>
        <taxon>Bacteria</taxon>
        <taxon>Bacillati</taxon>
        <taxon>Actinomycetota</taxon>
        <taxon>Actinomycetes</taxon>
        <taxon>Propionibacteriales</taxon>
        <taxon>Nocardioidaceae</taxon>
        <taxon>Nocardioides</taxon>
    </lineage>
</organism>
<dbReference type="Gene3D" id="3.40.50.720">
    <property type="entry name" value="NAD(P)-binding Rossmann-like Domain"/>
    <property type="match status" value="1"/>
</dbReference>
<evidence type="ECO:0000313" key="7">
    <source>
        <dbReference type="EMBL" id="GAA4684112.1"/>
    </source>
</evidence>
<dbReference type="InterPro" id="IPR036291">
    <property type="entry name" value="NAD(P)-bd_dom_sf"/>
</dbReference>
<keyword evidence="3" id="KW-0479">Metal-binding</keyword>
<keyword evidence="8" id="KW-1185">Reference proteome</keyword>
<dbReference type="RefSeq" id="WP_345265649.1">
    <property type="nucleotide sequence ID" value="NZ_BAABIM010000002.1"/>
</dbReference>
<dbReference type="SMART" id="SM00829">
    <property type="entry name" value="PKS_ER"/>
    <property type="match status" value="1"/>
</dbReference>
<evidence type="ECO:0000256" key="5">
    <source>
        <dbReference type="ARBA" id="ARBA00023002"/>
    </source>
</evidence>
<comment type="caution">
    <text evidence="7">The sequence shown here is derived from an EMBL/GenBank/DDBJ whole genome shotgun (WGS) entry which is preliminary data.</text>
</comment>
<evidence type="ECO:0000259" key="6">
    <source>
        <dbReference type="SMART" id="SM00829"/>
    </source>
</evidence>
<dbReference type="InterPro" id="IPR013154">
    <property type="entry name" value="ADH-like_N"/>
</dbReference>
<dbReference type="InterPro" id="IPR020843">
    <property type="entry name" value="ER"/>
</dbReference>
<dbReference type="InterPro" id="IPR011032">
    <property type="entry name" value="GroES-like_sf"/>
</dbReference>
<dbReference type="PANTHER" id="PTHR43161:SF26">
    <property type="entry name" value="GALACTITOL 1-PHOSPHATE 5-DEHYDROGENASE"/>
    <property type="match status" value="1"/>
</dbReference>
<comment type="cofactor">
    <cofactor evidence="1">
        <name>Zn(2+)</name>
        <dbReference type="ChEBI" id="CHEBI:29105"/>
    </cofactor>
</comment>